<evidence type="ECO:0000256" key="4">
    <source>
        <dbReference type="ARBA" id="ARBA00022741"/>
    </source>
</evidence>
<dbReference type="Proteomes" id="UP000198480">
    <property type="component" value="Unassembled WGS sequence"/>
</dbReference>
<dbReference type="InterPro" id="IPR036097">
    <property type="entry name" value="HisK_dim/P_sf"/>
</dbReference>
<dbReference type="SMART" id="SM00387">
    <property type="entry name" value="HATPase_c"/>
    <property type="match status" value="1"/>
</dbReference>
<dbReference type="InterPro" id="IPR005467">
    <property type="entry name" value="His_kinase_dom"/>
</dbReference>
<sequence length="348" mass="39474">MNQVLKKFYSLPGVKKSYALKFFVITFLGIHIPLIGLSIFLLVLPNQLDNLTIFWIVLGFTLIGTVVTLFILNYLIKPIQQADRALLQYIQDREVPKISIEGDDELVRLLNSMEKTIQKTEELIEQKDDLIYLLSHDFRAPLIKAKGVFELMREQSGHEIAIELAAKLALEMEDQLGLMESLLVLLQERSPELPPKLNSTDMEGLIKGIISDLQEKSVEKSLQIKLDIQEGSLVPIERDLIRQLIFNLLSNAVKFSRKDGVISIKGVVKNDSFSLQVKDDGIGFDPKFKDQFFQKFTTYRQAGTQGEKSTGLGLYISRKIAERHRAKIKAHSDGKDQGALFEVEFPLN</sequence>
<evidence type="ECO:0000313" key="9">
    <source>
        <dbReference type="EMBL" id="SNS17679.1"/>
    </source>
</evidence>
<gene>
    <name evidence="9" type="ORF">SAMN06295967_104198</name>
</gene>
<dbReference type="InterPro" id="IPR004358">
    <property type="entry name" value="Sig_transdc_His_kin-like_C"/>
</dbReference>
<accession>A0A239CCI1</accession>
<dbReference type="Pfam" id="PF02518">
    <property type="entry name" value="HATPase_c"/>
    <property type="match status" value="1"/>
</dbReference>
<evidence type="ECO:0000259" key="8">
    <source>
        <dbReference type="PROSITE" id="PS50109"/>
    </source>
</evidence>
<organism evidence="9 10">
    <name type="scientific">Belliella buryatensis</name>
    <dbReference type="NCBI Taxonomy" id="1500549"/>
    <lineage>
        <taxon>Bacteria</taxon>
        <taxon>Pseudomonadati</taxon>
        <taxon>Bacteroidota</taxon>
        <taxon>Cytophagia</taxon>
        <taxon>Cytophagales</taxon>
        <taxon>Cyclobacteriaceae</taxon>
        <taxon>Belliella</taxon>
    </lineage>
</organism>
<keyword evidence="7" id="KW-0472">Membrane</keyword>
<dbReference type="EMBL" id="FZOK01000004">
    <property type="protein sequence ID" value="SNS17679.1"/>
    <property type="molecule type" value="Genomic_DNA"/>
</dbReference>
<reference evidence="10" key="1">
    <citation type="submission" date="2017-06" db="EMBL/GenBank/DDBJ databases">
        <authorList>
            <person name="Varghese N."/>
            <person name="Submissions S."/>
        </authorList>
    </citation>
    <scope>NUCLEOTIDE SEQUENCE [LARGE SCALE GENOMIC DNA]</scope>
    <source>
        <strain evidence="10">5C</strain>
    </source>
</reference>
<evidence type="ECO:0000313" key="10">
    <source>
        <dbReference type="Proteomes" id="UP000198480"/>
    </source>
</evidence>
<protein>
    <recommendedName>
        <fullName evidence="2">histidine kinase</fullName>
        <ecNumber evidence="2">2.7.13.3</ecNumber>
    </recommendedName>
</protein>
<evidence type="ECO:0000256" key="3">
    <source>
        <dbReference type="ARBA" id="ARBA00022679"/>
    </source>
</evidence>
<dbReference type="PROSITE" id="PS50109">
    <property type="entry name" value="HIS_KIN"/>
    <property type="match status" value="1"/>
</dbReference>
<dbReference type="Gene3D" id="3.30.565.10">
    <property type="entry name" value="Histidine kinase-like ATPase, C-terminal domain"/>
    <property type="match status" value="1"/>
</dbReference>
<evidence type="ECO:0000256" key="1">
    <source>
        <dbReference type="ARBA" id="ARBA00000085"/>
    </source>
</evidence>
<dbReference type="PANTHER" id="PTHR44936:SF10">
    <property type="entry name" value="SENSOR PROTEIN RSTB"/>
    <property type="match status" value="1"/>
</dbReference>
<dbReference type="InterPro" id="IPR036890">
    <property type="entry name" value="HATPase_C_sf"/>
</dbReference>
<dbReference type="AlphaFoldDB" id="A0A239CCI1"/>
<dbReference type="InterPro" id="IPR050980">
    <property type="entry name" value="2C_sensor_his_kinase"/>
</dbReference>
<dbReference type="PRINTS" id="PR00344">
    <property type="entry name" value="BCTRLSENSOR"/>
</dbReference>
<dbReference type="PANTHER" id="PTHR44936">
    <property type="entry name" value="SENSOR PROTEIN CREC"/>
    <property type="match status" value="1"/>
</dbReference>
<dbReference type="SUPFAM" id="SSF55874">
    <property type="entry name" value="ATPase domain of HSP90 chaperone/DNA topoisomerase II/histidine kinase"/>
    <property type="match status" value="1"/>
</dbReference>
<dbReference type="GO" id="GO:0005886">
    <property type="term" value="C:plasma membrane"/>
    <property type="evidence" value="ECO:0007669"/>
    <property type="project" value="TreeGrafter"/>
</dbReference>
<name>A0A239CCI1_9BACT</name>
<dbReference type="InterPro" id="IPR003594">
    <property type="entry name" value="HATPase_dom"/>
</dbReference>
<keyword evidence="5 9" id="KW-0418">Kinase</keyword>
<feature type="domain" description="Histidine kinase" evidence="8">
    <location>
        <begin position="133"/>
        <end position="348"/>
    </location>
</feature>
<evidence type="ECO:0000256" key="6">
    <source>
        <dbReference type="ARBA" id="ARBA00022840"/>
    </source>
</evidence>
<proteinExistence type="predicted"/>
<dbReference type="GO" id="GO:0000155">
    <property type="term" value="F:phosphorelay sensor kinase activity"/>
    <property type="evidence" value="ECO:0007669"/>
    <property type="project" value="InterPro"/>
</dbReference>
<keyword evidence="3" id="KW-0808">Transferase</keyword>
<comment type="catalytic activity">
    <reaction evidence="1">
        <text>ATP + protein L-histidine = ADP + protein N-phospho-L-histidine.</text>
        <dbReference type="EC" id="2.7.13.3"/>
    </reaction>
</comment>
<feature type="transmembrane region" description="Helical" evidence="7">
    <location>
        <begin position="20"/>
        <end position="41"/>
    </location>
</feature>
<keyword evidence="7" id="KW-1133">Transmembrane helix</keyword>
<keyword evidence="7" id="KW-0812">Transmembrane</keyword>
<keyword evidence="4" id="KW-0547">Nucleotide-binding</keyword>
<evidence type="ECO:0000256" key="7">
    <source>
        <dbReference type="SAM" id="Phobius"/>
    </source>
</evidence>
<dbReference type="SUPFAM" id="SSF47384">
    <property type="entry name" value="Homodimeric domain of signal transducing histidine kinase"/>
    <property type="match status" value="1"/>
</dbReference>
<dbReference type="Gene3D" id="1.10.287.130">
    <property type="match status" value="1"/>
</dbReference>
<keyword evidence="10" id="KW-1185">Reference proteome</keyword>
<dbReference type="RefSeq" id="WP_089238976.1">
    <property type="nucleotide sequence ID" value="NZ_FZOK01000004.1"/>
</dbReference>
<evidence type="ECO:0000256" key="5">
    <source>
        <dbReference type="ARBA" id="ARBA00022777"/>
    </source>
</evidence>
<evidence type="ECO:0000256" key="2">
    <source>
        <dbReference type="ARBA" id="ARBA00012438"/>
    </source>
</evidence>
<dbReference type="GO" id="GO:0005524">
    <property type="term" value="F:ATP binding"/>
    <property type="evidence" value="ECO:0007669"/>
    <property type="project" value="UniProtKB-KW"/>
</dbReference>
<dbReference type="OrthoDB" id="9813151at2"/>
<dbReference type="EC" id="2.7.13.3" evidence="2"/>
<keyword evidence="6" id="KW-0067">ATP-binding</keyword>
<feature type="transmembrane region" description="Helical" evidence="7">
    <location>
        <begin position="53"/>
        <end position="76"/>
    </location>
</feature>